<keyword evidence="4 6" id="KW-0067">ATP-binding</keyword>
<dbReference type="Proteomes" id="UP000297053">
    <property type="component" value="Chromosome"/>
</dbReference>
<accession>A0A4D6KBQ2</accession>
<keyword evidence="3" id="KW-0547">Nucleotide-binding</keyword>
<dbReference type="Gene3D" id="3.40.50.300">
    <property type="entry name" value="P-loop containing nucleotide triphosphate hydrolases"/>
    <property type="match status" value="1"/>
</dbReference>
<dbReference type="InterPro" id="IPR017871">
    <property type="entry name" value="ABC_transporter-like_CS"/>
</dbReference>
<dbReference type="GeneID" id="42178693"/>
<evidence type="ECO:0000256" key="4">
    <source>
        <dbReference type="ARBA" id="ARBA00022840"/>
    </source>
</evidence>
<evidence type="ECO:0000256" key="1">
    <source>
        <dbReference type="ARBA" id="ARBA00005417"/>
    </source>
</evidence>
<comment type="similarity">
    <text evidence="1">Belongs to the ABC transporter superfamily.</text>
</comment>
<dbReference type="PROSITE" id="PS50893">
    <property type="entry name" value="ABC_TRANSPORTER_2"/>
    <property type="match status" value="1"/>
</dbReference>
<name>A0A4D6KBQ2_9EURY</name>
<sequence length="316" mass="33795">MPVTPIEISGLTKRYGEVVALDGVDLTVERGEAFGFLGPNGAGKSTTIHALLGIVDPTAGTAKLFGHDVTKNAKRVRERVGVVSEGSTLYDRLTAREHLALTARMKGSERDPAQLLKLVGLSDAADRPVGEFSKGMIQRLSLAIALVGEPDLLILDEPTSGLDPNGIELFRNIVRRRVSNGTTVFFSSHVLSEVEAICDRVGVMRDGALTTVETVTGLRKTQPANASIGFELSRDGATVDGPERIVNDVDGARSVAIEGQRVTVDVASKAAKIEVLRRMLELEWVVDVDIHTASLQSVFQDISTADSNEAIAEASR</sequence>
<reference evidence="6 7" key="2">
    <citation type="submission" date="2019-04" db="EMBL/GenBank/DDBJ databases">
        <authorList>
            <person name="Yang S."/>
            <person name="Wei W."/>
        </authorList>
    </citation>
    <scope>NUCLEOTIDE SEQUENCE [LARGE SCALE GENOMIC DNA]</scope>
    <source>
        <strain evidence="7">ZP60</strain>
    </source>
</reference>
<proteinExistence type="inferred from homology"/>
<evidence type="ECO:0000256" key="3">
    <source>
        <dbReference type="ARBA" id="ARBA00022741"/>
    </source>
</evidence>
<dbReference type="GO" id="GO:0016887">
    <property type="term" value="F:ATP hydrolysis activity"/>
    <property type="evidence" value="ECO:0007669"/>
    <property type="project" value="InterPro"/>
</dbReference>
<gene>
    <name evidence="6" type="ORF">E5139_07115</name>
</gene>
<evidence type="ECO:0000256" key="2">
    <source>
        <dbReference type="ARBA" id="ARBA00022448"/>
    </source>
</evidence>
<dbReference type="Pfam" id="PF00005">
    <property type="entry name" value="ABC_tran"/>
    <property type="match status" value="1"/>
</dbReference>
<dbReference type="GO" id="GO:0005524">
    <property type="term" value="F:ATP binding"/>
    <property type="evidence" value="ECO:0007669"/>
    <property type="project" value="UniProtKB-KW"/>
</dbReference>
<dbReference type="RefSeq" id="WP_015761766.1">
    <property type="nucleotide sequence ID" value="NZ_CP039375.1"/>
</dbReference>
<organism evidence="6 7">
    <name type="scientific">Halomicrobium mukohataei</name>
    <dbReference type="NCBI Taxonomy" id="57705"/>
    <lineage>
        <taxon>Archaea</taxon>
        <taxon>Methanobacteriati</taxon>
        <taxon>Methanobacteriota</taxon>
        <taxon>Stenosarchaea group</taxon>
        <taxon>Halobacteria</taxon>
        <taxon>Halobacteriales</taxon>
        <taxon>Haloarculaceae</taxon>
        <taxon>Halomicrobium</taxon>
    </lineage>
</organism>
<evidence type="ECO:0000313" key="7">
    <source>
        <dbReference type="Proteomes" id="UP000297053"/>
    </source>
</evidence>
<dbReference type="InterPro" id="IPR003439">
    <property type="entry name" value="ABC_transporter-like_ATP-bd"/>
</dbReference>
<dbReference type="PROSITE" id="PS00211">
    <property type="entry name" value="ABC_TRANSPORTER_1"/>
    <property type="match status" value="1"/>
</dbReference>
<dbReference type="InterPro" id="IPR027417">
    <property type="entry name" value="P-loop_NTPase"/>
</dbReference>
<dbReference type="PANTHER" id="PTHR43335">
    <property type="entry name" value="ABC TRANSPORTER, ATP-BINDING PROTEIN"/>
    <property type="match status" value="1"/>
</dbReference>
<evidence type="ECO:0000313" key="6">
    <source>
        <dbReference type="EMBL" id="QCD65417.1"/>
    </source>
</evidence>
<dbReference type="PANTHER" id="PTHR43335:SF4">
    <property type="entry name" value="ABC TRANSPORTER, ATP-BINDING PROTEIN"/>
    <property type="match status" value="1"/>
</dbReference>
<dbReference type="KEGG" id="halz:E5139_07115"/>
<dbReference type="InterPro" id="IPR003593">
    <property type="entry name" value="AAA+_ATPase"/>
</dbReference>
<dbReference type="SUPFAM" id="SSF52540">
    <property type="entry name" value="P-loop containing nucleoside triphosphate hydrolases"/>
    <property type="match status" value="1"/>
</dbReference>
<evidence type="ECO:0000259" key="5">
    <source>
        <dbReference type="PROSITE" id="PS50893"/>
    </source>
</evidence>
<keyword evidence="2" id="KW-0813">Transport</keyword>
<dbReference type="SMART" id="SM00382">
    <property type="entry name" value="AAA"/>
    <property type="match status" value="1"/>
</dbReference>
<dbReference type="EMBL" id="CP039375">
    <property type="protein sequence ID" value="QCD65417.1"/>
    <property type="molecule type" value="Genomic_DNA"/>
</dbReference>
<dbReference type="OMA" id="QFWRPLS"/>
<feature type="domain" description="ABC transporter" evidence="5">
    <location>
        <begin position="6"/>
        <end position="231"/>
    </location>
</feature>
<protein>
    <submittedName>
        <fullName evidence="6">ABC transporter ATP-binding protein</fullName>
    </submittedName>
</protein>
<dbReference type="AlphaFoldDB" id="A0A4D6KBQ2"/>
<reference evidence="6 7" key="1">
    <citation type="submission" date="2019-04" db="EMBL/GenBank/DDBJ databases">
        <title>Complete genome sequence of Arthrobacter sp. ZXY-2 associated with effective atrazine degradation and salt adaptation.</title>
        <authorList>
            <person name="Zhao X."/>
        </authorList>
    </citation>
    <scope>NUCLEOTIDE SEQUENCE [LARGE SCALE GENOMIC DNA]</scope>
    <source>
        <strain evidence="7">ZP60</strain>
    </source>
</reference>
<dbReference type="CDD" id="cd03230">
    <property type="entry name" value="ABC_DR_subfamily_A"/>
    <property type="match status" value="1"/>
</dbReference>